<dbReference type="Gene3D" id="3.30.2390.20">
    <property type="entry name" value="Type VII secretion system EccB, repeat 1 domain"/>
    <property type="match status" value="1"/>
</dbReference>
<dbReference type="Pfam" id="PF05108">
    <property type="entry name" value="T7SS_ESX1_EccB"/>
    <property type="match status" value="1"/>
</dbReference>
<dbReference type="EMBL" id="CP045737">
    <property type="protein sequence ID" value="QGG42784.1"/>
    <property type="molecule type" value="Genomic_DNA"/>
</dbReference>
<dbReference type="InterPro" id="IPR044857">
    <property type="entry name" value="T7SS_EccB_R1"/>
</dbReference>
<accession>A0A5Q2MI54</accession>
<dbReference type="InterPro" id="IPR007795">
    <property type="entry name" value="T7SS_EccB"/>
</dbReference>
<keyword evidence="2" id="KW-1185">Reference proteome</keyword>
<dbReference type="AlphaFoldDB" id="A0A5Q2MI54"/>
<dbReference type="GO" id="GO:0005576">
    <property type="term" value="C:extracellular region"/>
    <property type="evidence" value="ECO:0007669"/>
    <property type="project" value="TreeGrafter"/>
</dbReference>
<gene>
    <name evidence="1" type="primary">eccB</name>
    <name evidence="1" type="ORF">GEV26_16160</name>
</gene>
<proteinExistence type="predicted"/>
<name>A0A5Q2MI54_9ACTN</name>
<dbReference type="NCBIfam" id="TIGR03919">
    <property type="entry name" value="T7SS_EccB"/>
    <property type="match status" value="1"/>
</dbReference>
<organism evidence="1 2">
    <name type="scientific">Aeromicrobium yanjiei</name>
    <dbReference type="NCBI Taxonomy" id="2662028"/>
    <lineage>
        <taxon>Bacteria</taxon>
        <taxon>Bacillati</taxon>
        <taxon>Actinomycetota</taxon>
        <taxon>Actinomycetes</taxon>
        <taxon>Propionibacteriales</taxon>
        <taxon>Nocardioidaceae</taxon>
        <taxon>Aeromicrobium</taxon>
    </lineage>
</organism>
<dbReference type="KEGG" id="aef:GEV26_16160"/>
<evidence type="ECO:0000313" key="1">
    <source>
        <dbReference type="EMBL" id="QGG42784.1"/>
    </source>
</evidence>
<evidence type="ECO:0000313" key="2">
    <source>
        <dbReference type="Proteomes" id="UP000392064"/>
    </source>
</evidence>
<dbReference type="Proteomes" id="UP000392064">
    <property type="component" value="Chromosome"/>
</dbReference>
<protein>
    <submittedName>
        <fullName evidence="1">Type VII secretion protein EccB</fullName>
    </submittedName>
</protein>
<dbReference type="RefSeq" id="WP_153654589.1">
    <property type="nucleotide sequence ID" value="NZ_CP045737.1"/>
</dbReference>
<reference evidence="1 2" key="1">
    <citation type="submission" date="2019-11" db="EMBL/GenBank/DDBJ databases">
        <authorList>
            <person name="Li J."/>
        </authorList>
    </citation>
    <scope>NUCLEOTIDE SEQUENCE [LARGE SCALE GENOMIC DNA]</scope>
    <source>
        <strain evidence="1 2">MF47</strain>
    </source>
</reference>
<dbReference type="PANTHER" id="PTHR40765:SF2">
    <property type="entry name" value="ESX-2 SECRETION SYSTEM ATPASE ECCB2"/>
    <property type="match status" value="1"/>
</dbReference>
<dbReference type="PANTHER" id="PTHR40765">
    <property type="entry name" value="ESX-2 SECRETION SYSTEM ATPASE ECCB2"/>
    <property type="match status" value="1"/>
</dbReference>
<sequence length="453" mass="48516">MASKRDLVEAHDFNRRRLVTAFLSGAPGGREVEPVRYGRTIIGGLVLAGILVAGAAVTGVLKPTVSDDWRDNGLVIGKESGSRFLMYNDELFPVANIASARLALRDEPKISYVPDDILVKEPKRNAIGILNAPDYLPPANRLVQDGWTACTNTDGGLRTVVDTTPGAKRSSGSALVVRSRDDAKYWIVADGYRYPVPPDGETGRAILRALALDRTTAFPAPNSWLELLPVASPIQAFSVPGTGQPFRQGRQAIEGLDTIGTPVDVDGRKYVLAEGGLVPLTDFAYQIYLVSPNGQSEPRNLDPADFGSLNTLPNETPYPRDWPDDVPSSYTESTPCLILERGEDATTTSGAYLASSTDPSVLPNGSAVTTDVQQGRGALVYGTTRPQGGPVDTEFLIDSLATRYAIEPKNSVDEAQKRLGYGGVTPVPVPRAWTELFRDGPSLDVERAGAPVG</sequence>